<accession>A0A2J7YQD0</accession>
<evidence type="ECO:0000256" key="2">
    <source>
        <dbReference type="ARBA" id="ARBA00023125"/>
    </source>
</evidence>
<gene>
    <name evidence="5" type="ORF">SMF913_25698</name>
</gene>
<dbReference type="EMBL" id="LJIW01000002">
    <property type="protein sequence ID" value="PNG90233.1"/>
    <property type="molecule type" value="Genomic_DNA"/>
</dbReference>
<name>A0A2J7YQD0_STRMQ</name>
<dbReference type="AlphaFoldDB" id="A0A2J7YQD0"/>
<proteinExistence type="predicted"/>
<keyword evidence="1" id="KW-0805">Transcription regulation</keyword>
<dbReference type="PANTHER" id="PTHR43537">
    <property type="entry name" value="TRANSCRIPTIONAL REGULATOR, GNTR FAMILY"/>
    <property type="match status" value="1"/>
</dbReference>
<dbReference type="Pfam" id="PF07729">
    <property type="entry name" value="FCD"/>
    <property type="match status" value="1"/>
</dbReference>
<dbReference type="GO" id="GO:0003700">
    <property type="term" value="F:DNA-binding transcription factor activity"/>
    <property type="evidence" value="ECO:0007669"/>
    <property type="project" value="InterPro"/>
</dbReference>
<evidence type="ECO:0000313" key="6">
    <source>
        <dbReference type="Proteomes" id="UP000236520"/>
    </source>
</evidence>
<dbReference type="Gene3D" id="1.20.120.530">
    <property type="entry name" value="GntR ligand-binding domain-like"/>
    <property type="match status" value="1"/>
</dbReference>
<keyword evidence="6" id="KW-1185">Reference proteome</keyword>
<comment type="caution">
    <text evidence="5">The sequence shown here is derived from an EMBL/GenBank/DDBJ whole genome shotgun (WGS) entry which is preliminary data.</text>
</comment>
<evidence type="ECO:0000256" key="1">
    <source>
        <dbReference type="ARBA" id="ARBA00023015"/>
    </source>
</evidence>
<dbReference type="SUPFAM" id="SSF48008">
    <property type="entry name" value="GntR ligand-binding domain-like"/>
    <property type="match status" value="1"/>
</dbReference>
<dbReference type="SUPFAM" id="SSF46785">
    <property type="entry name" value="Winged helix' DNA-binding domain"/>
    <property type="match status" value="1"/>
</dbReference>
<sequence length="229" mass="24613">MGILMTTADNAPLAPLAPASSLRDRVEEAIAAAIVSGQMPAGEVFSAPNLAARFGVSATPVREAMLNLAKRGMVDIVRNKGFRVTAVSEDELRAIVDVRQLLEGPAVRRLAGTLSGADLTRLRGLAEEIVRGARDGDLARYLQADTTFHLTLLKLVGNMRLHDIVADLRAQTRLTGLVDLVATEELEASAHEHLDLLDLLEAGAADECERLMSRHIGHVLGWWAGQAET</sequence>
<evidence type="ECO:0000256" key="3">
    <source>
        <dbReference type="ARBA" id="ARBA00023163"/>
    </source>
</evidence>
<dbReference type="InterPro" id="IPR011711">
    <property type="entry name" value="GntR_C"/>
</dbReference>
<organism evidence="5 6">
    <name type="scientific">Streptomyces malaysiensis</name>
    <dbReference type="NCBI Taxonomy" id="92644"/>
    <lineage>
        <taxon>Bacteria</taxon>
        <taxon>Bacillati</taxon>
        <taxon>Actinomycetota</taxon>
        <taxon>Actinomycetes</taxon>
        <taxon>Kitasatosporales</taxon>
        <taxon>Streptomycetaceae</taxon>
        <taxon>Streptomyces</taxon>
        <taxon>Streptomyces violaceusniger group</taxon>
    </lineage>
</organism>
<dbReference type="Pfam" id="PF00392">
    <property type="entry name" value="GntR"/>
    <property type="match status" value="1"/>
</dbReference>
<dbReference type="InterPro" id="IPR008920">
    <property type="entry name" value="TF_FadR/GntR_C"/>
</dbReference>
<dbReference type="InterPro" id="IPR000524">
    <property type="entry name" value="Tscrpt_reg_HTH_GntR"/>
</dbReference>
<dbReference type="Gene3D" id="1.10.10.10">
    <property type="entry name" value="Winged helix-like DNA-binding domain superfamily/Winged helix DNA-binding domain"/>
    <property type="match status" value="1"/>
</dbReference>
<dbReference type="SMART" id="SM00895">
    <property type="entry name" value="FCD"/>
    <property type="match status" value="1"/>
</dbReference>
<evidence type="ECO:0000259" key="4">
    <source>
        <dbReference type="PROSITE" id="PS50949"/>
    </source>
</evidence>
<keyword evidence="3" id="KW-0804">Transcription</keyword>
<dbReference type="InterPro" id="IPR036390">
    <property type="entry name" value="WH_DNA-bd_sf"/>
</dbReference>
<dbReference type="GO" id="GO:0003677">
    <property type="term" value="F:DNA binding"/>
    <property type="evidence" value="ECO:0007669"/>
    <property type="project" value="UniProtKB-KW"/>
</dbReference>
<protein>
    <recommendedName>
        <fullName evidence="4">HTH gntR-type domain-containing protein</fullName>
    </recommendedName>
</protein>
<dbReference type="Proteomes" id="UP000236520">
    <property type="component" value="Unassembled WGS sequence"/>
</dbReference>
<evidence type="ECO:0000313" key="5">
    <source>
        <dbReference type="EMBL" id="PNG90233.1"/>
    </source>
</evidence>
<dbReference type="SMART" id="SM00345">
    <property type="entry name" value="HTH_GNTR"/>
    <property type="match status" value="1"/>
</dbReference>
<keyword evidence="2" id="KW-0238">DNA-binding</keyword>
<dbReference type="InterPro" id="IPR036388">
    <property type="entry name" value="WH-like_DNA-bd_sf"/>
</dbReference>
<dbReference type="PROSITE" id="PS50949">
    <property type="entry name" value="HTH_GNTR"/>
    <property type="match status" value="1"/>
</dbReference>
<dbReference type="PANTHER" id="PTHR43537:SF45">
    <property type="entry name" value="GNTR FAMILY REGULATORY PROTEIN"/>
    <property type="match status" value="1"/>
</dbReference>
<feature type="domain" description="HTH gntR-type" evidence="4">
    <location>
        <begin position="20"/>
        <end position="87"/>
    </location>
</feature>
<reference evidence="5 6" key="1">
    <citation type="submission" date="2015-09" db="EMBL/GenBank/DDBJ databases">
        <title>Genome sequence, genome mining and natural product profiling of a biocontrol bacterium Streptomyces malaysiensis F913.</title>
        <authorList>
            <person name="Xu Y."/>
            <person name="Wei J."/>
            <person name="Xie J."/>
            <person name="Li T."/>
            <person name="Zhou Z."/>
        </authorList>
    </citation>
    <scope>NUCLEOTIDE SEQUENCE [LARGE SCALE GENOMIC DNA]</scope>
    <source>
        <strain evidence="5 6">F913</strain>
    </source>
</reference>
<dbReference type="CDD" id="cd07377">
    <property type="entry name" value="WHTH_GntR"/>
    <property type="match status" value="1"/>
</dbReference>